<sequence length="576" mass="61676">MTDNYKDDSPDTIGPANTPKRSFSEKGRRLVKAFTTKEGLVGDYDYAFLFKPQLPFMKRARRAGPFFGLNDKMPVFLALLLGFQHALAMLAGIITPPIILSGSANLIQADQQYLVSACLIMSGILSIVQISRFHIWKSPYYIGTGLISVVGTSFATIPVATGAFSQMYATGFCPSDADGNPLPCPDGYGALIATSCVCALLEILMSFTPPRILKKIFPPLVTGPTVMLIGVSLISSGFENWAGGSGSCLSRPETGLYRLCPTINAPHALPWGSAEFVGLGFLVFVSIILTERFGSPIMKSCAVVIGLLVGCIVAAACGYFDRSGIDAAPVANFIWVRTFKLQVYGPLVLPLLTVYIVLAMEAIGDITASCDVSRLQVDGPIFNSRIQGGVLADGLNGLIAGLCTLTALTRCANRKAGYAACFWLLIMGILSKFAAALVAIPSAVLGGMTTFLFASVATSGLRIISTVPFTRRNRFILAAAFAPGFGATLVPTYVFTYSGSNQALQGFFNAIVLVMEEGFALGGFIALILNLILPEEMEDEDIPELTANTIDAPADEEEWRHIRREDESEKISPVKN</sequence>
<feature type="transmembrane region" description="Helical" evidence="8">
    <location>
        <begin position="111"/>
        <end position="128"/>
    </location>
</feature>
<evidence type="ECO:0000313" key="10">
    <source>
        <dbReference type="Proteomes" id="UP000745764"/>
    </source>
</evidence>
<name>A0A9N8KFT2_9PEZI</name>
<organism evidence="9 10">
    <name type="scientific">Aureobasidium uvarum</name>
    <dbReference type="NCBI Taxonomy" id="2773716"/>
    <lineage>
        <taxon>Eukaryota</taxon>
        <taxon>Fungi</taxon>
        <taxon>Dikarya</taxon>
        <taxon>Ascomycota</taxon>
        <taxon>Pezizomycotina</taxon>
        <taxon>Dothideomycetes</taxon>
        <taxon>Dothideomycetidae</taxon>
        <taxon>Dothideales</taxon>
        <taxon>Saccotheciaceae</taxon>
        <taxon>Aureobasidium</taxon>
    </lineage>
</organism>
<feature type="region of interest" description="Disordered" evidence="7">
    <location>
        <begin position="1"/>
        <end position="22"/>
    </location>
</feature>
<dbReference type="GO" id="GO:0042907">
    <property type="term" value="F:xanthine transmembrane transporter activity"/>
    <property type="evidence" value="ECO:0007669"/>
    <property type="project" value="TreeGrafter"/>
</dbReference>
<feature type="transmembrane region" description="Helical" evidence="8">
    <location>
        <begin position="443"/>
        <end position="463"/>
    </location>
</feature>
<comment type="similarity">
    <text evidence="2">Belongs to the nucleobase:cation symporter-2 (NCS2) (TC 2.A.40) family.</text>
</comment>
<dbReference type="EMBL" id="CAINUL010000003">
    <property type="protein sequence ID" value="CAD0108843.1"/>
    <property type="molecule type" value="Genomic_DNA"/>
</dbReference>
<dbReference type="PANTHER" id="PTHR42810">
    <property type="entry name" value="PURINE PERMEASE C1399.01C-RELATED"/>
    <property type="match status" value="1"/>
</dbReference>
<accession>A0A9N8KFT2</accession>
<keyword evidence="5 8" id="KW-1133">Transmembrane helix</keyword>
<feature type="transmembrane region" description="Helical" evidence="8">
    <location>
        <begin position="75"/>
        <end position="99"/>
    </location>
</feature>
<dbReference type="InterPro" id="IPR006042">
    <property type="entry name" value="Xan_ur_permease"/>
</dbReference>
<comment type="caution">
    <text evidence="9">The sequence shown here is derived from an EMBL/GenBank/DDBJ whole genome shotgun (WGS) entry which is preliminary data.</text>
</comment>
<feature type="transmembrane region" description="Helical" evidence="8">
    <location>
        <begin position="268"/>
        <end position="289"/>
    </location>
</feature>
<dbReference type="PANTHER" id="PTHR42810:SF2">
    <property type="entry name" value="PURINE PERMEASE C1399.01C-RELATED"/>
    <property type="match status" value="1"/>
</dbReference>
<protein>
    <recommendedName>
        <fullName evidence="11">Purine permease</fullName>
    </recommendedName>
</protein>
<keyword evidence="6 8" id="KW-0472">Membrane</keyword>
<comment type="subcellular location">
    <subcellularLocation>
        <location evidence="1">Membrane</location>
        <topology evidence="1">Multi-pass membrane protein</topology>
    </subcellularLocation>
</comment>
<keyword evidence="4 8" id="KW-0812">Transmembrane</keyword>
<dbReference type="OrthoDB" id="1641903at2759"/>
<evidence type="ECO:0000256" key="5">
    <source>
        <dbReference type="ARBA" id="ARBA00022989"/>
    </source>
</evidence>
<evidence type="ECO:0008006" key="11">
    <source>
        <dbReference type="Google" id="ProtNLM"/>
    </source>
</evidence>
<dbReference type="Proteomes" id="UP000745764">
    <property type="component" value="Unassembled WGS sequence"/>
</dbReference>
<evidence type="ECO:0000256" key="1">
    <source>
        <dbReference type="ARBA" id="ARBA00004141"/>
    </source>
</evidence>
<feature type="transmembrane region" description="Helical" evidence="8">
    <location>
        <begin position="140"/>
        <end position="167"/>
    </location>
</feature>
<evidence type="ECO:0000256" key="8">
    <source>
        <dbReference type="SAM" id="Phobius"/>
    </source>
</evidence>
<feature type="non-terminal residue" evidence="9">
    <location>
        <position position="576"/>
    </location>
</feature>
<evidence type="ECO:0000313" key="9">
    <source>
        <dbReference type="EMBL" id="CAD0108843.1"/>
    </source>
</evidence>
<dbReference type="PROSITE" id="PS01116">
    <property type="entry name" value="XANTH_URACIL_PERMASE"/>
    <property type="match status" value="1"/>
</dbReference>
<keyword evidence="10" id="KW-1185">Reference proteome</keyword>
<evidence type="ECO:0000256" key="2">
    <source>
        <dbReference type="ARBA" id="ARBA00008821"/>
    </source>
</evidence>
<feature type="transmembrane region" description="Helical" evidence="8">
    <location>
        <begin position="507"/>
        <end position="533"/>
    </location>
</feature>
<dbReference type="Pfam" id="PF00860">
    <property type="entry name" value="Xan_ur_permease"/>
    <property type="match status" value="1"/>
</dbReference>
<feature type="transmembrane region" description="Helical" evidence="8">
    <location>
        <begin position="187"/>
        <end position="204"/>
    </location>
</feature>
<dbReference type="AlphaFoldDB" id="A0A9N8KFT2"/>
<feature type="transmembrane region" description="Helical" evidence="8">
    <location>
        <begin position="341"/>
        <end position="358"/>
    </location>
</feature>
<dbReference type="GO" id="GO:0000324">
    <property type="term" value="C:fungal-type vacuole"/>
    <property type="evidence" value="ECO:0007669"/>
    <property type="project" value="TreeGrafter"/>
</dbReference>
<dbReference type="InterPro" id="IPR006043">
    <property type="entry name" value="NCS2"/>
</dbReference>
<dbReference type="GO" id="GO:0005886">
    <property type="term" value="C:plasma membrane"/>
    <property type="evidence" value="ECO:0007669"/>
    <property type="project" value="TreeGrafter"/>
</dbReference>
<feature type="transmembrane region" description="Helical" evidence="8">
    <location>
        <begin position="475"/>
        <end position="495"/>
    </location>
</feature>
<feature type="transmembrane region" description="Helical" evidence="8">
    <location>
        <begin position="301"/>
        <end position="321"/>
    </location>
</feature>
<keyword evidence="3" id="KW-0813">Transport</keyword>
<evidence type="ECO:0000256" key="4">
    <source>
        <dbReference type="ARBA" id="ARBA00022692"/>
    </source>
</evidence>
<feature type="region of interest" description="Disordered" evidence="7">
    <location>
        <begin position="546"/>
        <end position="576"/>
    </location>
</feature>
<feature type="compositionally biased region" description="Basic and acidic residues" evidence="7">
    <location>
        <begin position="558"/>
        <end position="576"/>
    </location>
</feature>
<feature type="transmembrane region" description="Helical" evidence="8">
    <location>
        <begin position="416"/>
        <end position="437"/>
    </location>
</feature>
<evidence type="ECO:0000256" key="3">
    <source>
        <dbReference type="ARBA" id="ARBA00022448"/>
    </source>
</evidence>
<evidence type="ECO:0000256" key="7">
    <source>
        <dbReference type="SAM" id="MobiDB-lite"/>
    </source>
</evidence>
<evidence type="ECO:0000256" key="6">
    <source>
        <dbReference type="ARBA" id="ARBA00023136"/>
    </source>
</evidence>
<gene>
    <name evidence="9" type="ORF">AWRI4620_LOCUS3098</name>
</gene>
<dbReference type="NCBIfam" id="TIGR00801">
    <property type="entry name" value="ncs2"/>
    <property type="match status" value="1"/>
</dbReference>
<feature type="transmembrane region" description="Helical" evidence="8">
    <location>
        <begin position="216"/>
        <end position="235"/>
    </location>
</feature>
<reference evidence="9" key="1">
    <citation type="submission" date="2020-06" db="EMBL/GenBank/DDBJ databases">
        <authorList>
            <person name="Onetto C."/>
        </authorList>
    </citation>
    <scope>NUCLEOTIDE SEQUENCE</scope>
</reference>
<proteinExistence type="inferred from homology"/>